<evidence type="ECO:0000256" key="5">
    <source>
        <dbReference type="ARBA" id="ARBA00005458"/>
    </source>
</evidence>
<evidence type="ECO:0000256" key="16">
    <source>
        <dbReference type="ARBA" id="ARBA00023209"/>
    </source>
</evidence>
<comment type="similarity">
    <text evidence="5">Belongs to the TAM41 family.</text>
</comment>
<comment type="cofactor">
    <cofactor evidence="1">
        <name>Mg(2+)</name>
        <dbReference type="ChEBI" id="CHEBI:18420"/>
    </cofactor>
</comment>
<dbReference type="GO" id="GO:0032049">
    <property type="term" value="P:cardiolipin biosynthetic process"/>
    <property type="evidence" value="ECO:0007669"/>
    <property type="project" value="InterPro"/>
</dbReference>
<dbReference type="GO" id="GO:0004605">
    <property type="term" value="F:phosphatidate cytidylyltransferase activity"/>
    <property type="evidence" value="ECO:0007669"/>
    <property type="project" value="UniProtKB-EC"/>
</dbReference>
<keyword evidence="14" id="KW-0496">Mitochondrion</keyword>
<comment type="pathway">
    <text evidence="3">Phospholipid metabolism; CDP-diacylglycerol biosynthesis; CDP-diacylglycerol from sn-glycerol 3-phosphate: step 3/3.</text>
</comment>
<keyword evidence="17" id="KW-1208">Phospholipid metabolism</keyword>
<keyword evidence="10" id="KW-0548">Nucleotidyltransferase</keyword>
<evidence type="ECO:0000256" key="14">
    <source>
        <dbReference type="ARBA" id="ARBA00023128"/>
    </source>
</evidence>
<dbReference type="GO" id="GO:0005743">
    <property type="term" value="C:mitochondrial inner membrane"/>
    <property type="evidence" value="ECO:0007669"/>
    <property type="project" value="UniProtKB-SubCell"/>
</dbReference>
<dbReference type="AlphaFoldDB" id="A0A4S2N7A2"/>
<dbReference type="PANTHER" id="PTHR13619:SF0">
    <property type="entry name" value="PHOSPHATIDATE CYTIDYLYLTRANSFERASE, MITOCHONDRIAL"/>
    <property type="match status" value="1"/>
</dbReference>
<dbReference type="PANTHER" id="PTHR13619">
    <property type="entry name" value="PHOSPHATIDATE CYTIDYLYLTRANSFERASE, MITOCHONDRIAL"/>
    <property type="match status" value="1"/>
</dbReference>
<evidence type="ECO:0000256" key="1">
    <source>
        <dbReference type="ARBA" id="ARBA00001946"/>
    </source>
</evidence>
<dbReference type="OrthoDB" id="341477at2759"/>
<keyword evidence="13" id="KW-0443">Lipid metabolism</keyword>
<evidence type="ECO:0000256" key="12">
    <source>
        <dbReference type="ARBA" id="ARBA00022842"/>
    </source>
</evidence>
<dbReference type="EMBL" id="ML220112">
    <property type="protein sequence ID" value="TGZ85190.1"/>
    <property type="molecule type" value="Genomic_DNA"/>
</dbReference>
<dbReference type="STRING" id="341454.A0A4S2N7A2"/>
<dbReference type="GO" id="GO:0016024">
    <property type="term" value="P:CDP-diacylglycerol biosynthetic process"/>
    <property type="evidence" value="ECO:0007669"/>
    <property type="project" value="UniProtKB-UniPathway"/>
</dbReference>
<comment type="pathway">
    <text evidence="4">Lipid metabolism.</text>
</comment>
<protein>
    <recommendedName>
        <fullName evidence="7">Phosphatidate cytidylyltransferase, mitochondrial</fullName>
        <ecNumber evidence="6">2.7.7.41</ecNumber>
    </recommendedName>
    <alternativeName>
        <fullName evidence="18">CDP-diacylglycerol synthase</fullName>
    </alternativeName>
</protein>
<comment type="subcellular location">
    <subcellularLocation>
        <location evidence="2">Mitochondrion inner membrane</location>
        <topology evidence="2">Peripheral membrane protein</topology>
        <orientation evidence="2">Matrix side</orientation>
    </subcellularLocation>
</comment>
<evidence type="ECO:0000256" key="13">
    <source>
        <dbReference type="ARBA" id="ARBA00023098"/>
    </source>
</evidence>
<dbReference type="InterPro" id="IPR015222">
    <property type="entry name" value="Tam41"/>
</dbReference>
<evidence type="ECO:0000313" key="19">
    <source>
        <dbReference type="EMBL" id="TGZ85190.1"/>
    </source>
</evidence>
<organism evidence="19 20">
    <name type="scientific">Ascodesmis nigricans</name>
    <dbReference type="NCBI Taxonomy" id="341454"/>
    <lineage>
        <taxon>Eukaryota</taxon>
        <taxon>Fungi</taxon>
        <taxon>Dikarya</taxon>
        <taxon>Ascomycota</taxon>
        <taxon>Pezizomycotina</taxon>
        <taxon>Pezizomycetes</taxon>
        <taxon>Pezizales</taxon>
        <taxon>Ascodesmidaceae</taxon>
        <taxon>Ascodesmis</taxon>
    </lineage>
</organism>
<dbReference type="InParanoid" id="A0A4S2N7A2"/>
<evidence type="ECO:0000256" key="2">
    <source>
        <dbReference type="ARBA" id="ARBA00004443"/>
    </source>
</evidence>
<accession>A0A4S2N7A2</accession>
<evidence type="ECO:0000256" key="18">
    <source>
        <dbReference type="ARBA" id="ARBA00029893"/>
    </source>
</evidence>
<gene>
    <name evidence="19" type="ORF">EX30DRAFT_314138</name>
</gene>
<evidence type="ECO:0000256" key="9">
    <source>
        <dbReference type="ARBA" id="ARBA00022679"/>
    </source>
</evidence>
<dbReference type="EC" id="2.7.7.41" evidence="6"/>
<evidence type="ECO:0000313" key="20">
    <source>
        <dbReference type="Proteomes" id="UP000298138"/>
    </source>
</evidence>
<keyword evidence="8" id="KW-0444">Lipid biosynthesis</keyword>
<dbReference type="UniPathway" id="UPA00557">
    <property type="reaction ID" value="UER00614"/>
</dbReference>
<evidence type="ECO:0000256" key="10">
    <source>
        <dbReference type="ARBA" id="ARBA00022695"/>
    </source>
</evidence>
<sequence>MALIHILRPATCSVARISRRCLSTTPARFNEKALLEEEEAPVFSEDPDVDLRELNAVEKSFGNSEIRDRVRRLLREFRAPVQYAMAYGSGVFSQGKGTSSKPMIDLILGVSHTQHWHSLNLRQHRSHYSFLGSLGSGAVSYVQDNLGAGVYFNPYVDIQGTMVKYGVVNIDTLCRDLSEWDTLYLAGRLHKPCMILREPQQVSHSHRSNLLAAVRVALLLLPKSFTERQLYMTIAGISYLGDPRMSTFTENPHKVANIVDNNLTNFRLLYSHIIEQLPNLTFRHQNGWDAEPADTHLVQDMDPVRRGNMVCRLPKAFREHLYFQYQRKFQIPNLEFRKMVGLNEEAEMRHKKKGGEFEQRIGADVDNIRKEVATVIKRTVKWPSTTQSLKGVLTAGPVKSLQYLGEKMAKFRRSAK</sequence>
<dbReference type="Proteomes" id="UP000298138">
    <property type="component" value="Unassembled WGS sequence"/>
</dbReference>
<keyword evidence="11" id="KW-0999">Mitochondrion inner membrane</keyword>
<evidence type="ECO:0000256" key="8">
    <source>
        <dbReference type="ARBA" id="ARBA00022516"/>
    </source>
</evidence>
<dbReference type="PIRSF" id="PIRSF028840">
    <property type="entry name" value="Mmp37"/>
    <property type="match status" value="1"/>
</dbReference>
<keyword evidence="12" id="KW-0460">Magnesium</keyword>
<evidence type="ECO:0000256" key="7">
    <source>
        <dbReference type="ARBA" id="ARBA00018337"/>
    </source>
</evidence>
<keyword evidence="9" id="KW-0808">Transferase</keyword>
<proteinExistence type="inferred from homology"/>
<reference evidence="19 20" key="1">
    <citation type="submission" date="2019-04" db="EMBL/GenBank/DDBJ databases">
        <title>Comparative genomics and transcriptomics to analyze fruiting body development in filamentous ascomycetes.</title>
        <authorList>
            <consortium name="DOE Joint Genome Institute"/>
            <person name="Lutkenhaus R."/>
            <person name="Traeger S."/>
            <person name="Breuer J."/>
            <person name="Kuo A."/>
            <person name="Lipzen A."/>
            <person name="Pangilinan J."/>
            <person name="Dilworth D."/>
            <person name="Sandor L."/>
            <person name="Poggeler S."/>
            <person name="Barry K."/>
            <person name="Grigoriev I.V."/>
            <person name="Nowrousian M."/>
        </authorList>
    </citation>
    <scope>NUCLEOTIDE SEQUENCE [LARGE SCALE GENOMIC DNA]</scope>
    <source>
        <strain evidence="19 20">CBS 389.68</strain>
    </source>
</reference>
<dbReference type="Pfam" id="PF09139">
    <property type="entry name" value="Tam41_Mmp37"/>
    <property type="match status" value="1"/>
</dbReference>
<evidence type="ECO:0000256" key="15">
    <source>
        <dbReference type="ARBA" id="ARBA00023136"/>
    </source>
</evidence>
<keyword evidence="16" id="KW-0594">Phospholipid biosynthesis</keyword>
<evidence type="ECO:0000256" key="3">
    <source>
        <dbReference type="ARBA" id="ARBA00005119"/>
    </source>
</evidence>
<keyword evidence="15" id="KW-0472">Membrane</keyword>
<evidence type="ECO:0000256" key="6">
    <source>
        <dbReference type="ARBA" id="ARBA00012487"/>
    </source>
</evidence>
<evidence type="ECO:0000256" key="4">
    <source>
        <dbReference type="ARBA" id="ARBA00005189"/>
    </source>
</evidence>
<dbReference type="FunCoup" id="A0A4S2N7A2">
    <property type="interactions" value="340"/>
</dbReference>
<evidence type="ECO:0000256" key="17">
    <source>
        <dbReference type="ARBA" id="ARBA00023264"/>
    </source>
</evidence>
<evidence type="ECO:0000256" key="11">
    <source>
        <dbReference type="ARBA" id="ARBA00022792"/>
    </source>
</evidence>
<keyword evidence="20" id="KW-1185">Reference proteome</keyword>
<name>A0A4S2N7A2_9PEZI</name>